<gene>
    <name evidence="2" type="ordered locus">azo3296</name>
</gene>
<dbReference type="EMBL" id="AM406670">
    <property type="protein sequence ID" value="CAL95912.1"/>
    <property type="molecule type" value="Genomic_DNA"/>
</dbReference>
<reference evidence="2 3" key="1">
    <citation type="journal article" date="2006" name="Nat. Biotechnol.">
        <title>Complete genome of the mutualistic, N2-fixing grass endophyte Azoarcus sp. strain BH72.</title>
        <authorList>
            <person name="Krause A."/>
            <person name="Ramakumar A."/>
            <person name="Bartels D."/>
            <person name="Battistoni F."/>
            <person name="Bekel T."/>
            <person name="Boch J."/>
            <person name="Boehm M."/>
            <person name="Friedrich F."/>
            <person name="Hurek T."/>
            <person name="Krause L."/>
            <person name="Linke B."/>
            <person name="McHardy A.C."/>
            <person name="Sarkar A."/>
            <person name="Schneiker S."/>
            <person name="Syed A.A."/>
            <person name="Thauer R."/>
            <person name="Vorhoelter F.-J."/>
            <person name="Weidner S."/>
            <person name="Puehler A."/>
            <person name="Reinhold-Hurek B."/>
            <person name="Kaiser O."/>
            <person name="Goesmann A."/>
        </authorList>
    </citation>
    <scope>NUCLEOTIDE SEQUENCE [LARGE SCALE GENOMIC DNA]</scope>
    <source>
        <strain evidence="2 3">BH72</strain>
    </source>
</reference>
<dbReference type="KEGG" id="azo:azo3296"/>
<accession>A1KAQ6</accession>
<keyword evidence="1" id="KW-0472">Membrane</keyword>
<evidence type="ECO:0000313" key="2">
    <source>
        <dbReference type="EMBL" id="CAL95912.1"/>
    </source>
</evidence>
<organism evidence="2 3">
    <name type="scientific">Azoarcus sp. (strain BH72)</name>
    <dbReference type="NCBI Taxonomy" id="418699"/>
    <lineage>
        <taxon>Bacteria</taxon>
        <taxon>Pseudomonadati</taxon>
        <taxon>Pseudomonadota</taxon>
        <taxon>Betaproteobacteria</taxon>
        <taxon>Rhodocyclales</taxon>
        <taxon>Zoogloeaceae</taxon>
        <taxon>Azoarcus</taxon>
    </lineage>
</organism>
<name>A1KAQ6_AZOSB</name>
<dbReference type="HOGENOM" id="CLU_109681_0_0_4"/>
<dbReference type="Proteomes" id="UP000002588">
    <property type="component" value="Chromosome"/>
</dbReference>
<keyword evidence="3" id="KW-1185">Reference proteome</keyword>
<keyword evidence="1" id="KW-1133">Transmembrane helix</keyword>
<protein>
    <submittedName>
        <fullName evidence="2">Conserved hypothetical membrane protein</fullName>
    </submittedName>
</protein>
<sequence length="217" mass="23707">MTVMPLASDPLRPAPQPSPDAVWRGRRTLLLLAAVCVLPVIASYLAFYLWQPGGRVNHGELIPPVTLADVPLAPVGDAAPLHRADFERRWTLLMVGPAECDRLCADALYAMRQARLMQGKEQGRVALGWLVDGEGRALPAVLDAHPDLRLARLPDAWQPPLAGTDAIRIYLVDPLGNAMLRYRAPRLEGADALTRGMAKDLERLLKYSQLGRGGASR</sequence>
<dbReference type="STRING" id="62928.azo3296"/>
<keyword evidence="1" id="KW-0812">Transmembrane</keyword>
<evidence type="ECO:0000313" key="3">
    <source>
        <dbReference type="Proteomes" id="UP000002588"/>
    </source>
</evidence>
<proteinExistence type="predicted"/>
<dbReference type="AlphaFoldDB" id="A1KAQ6"/>
<dbReference type="eggNOG" id="COG1999">
    <property type="taxonomic scope" value="Bacteria"/>
</dbReference>
<evidence type="ECO:0000256" key="1">
    <source>
        <dbReference type="SAM" id="Phobius"/>
    </source>
</evidence>
<feature type="transmembrane region" description="Helical" evidence="1">
    <location>
        <begin position="29"/>
        <end position="50"/>
    </location>
</feature>